<evidence type="ECO:0000259" key="1">
    <source>
        <dbReference type="Pfam" id="PF05685"/>
    </source>
</evidence>
<proteinExistence type="predicted"/>
<comment type="caution">
    <text evidence="2">The sequence shown here is derived from an EMBL/GenBank/DDBJ whole genome shotgun (WGS) entry which is preliminary data.</text>
</comment>
<dbReference type="EMBL" id="VBUT01000003">
    <property type="protein sequence ID" value="TLF79300.1"/>
    <property type="molecule type" value="Genomic_DNA"/>
</dbReference>
<dbReference type="Proteomes" id="UP000306378">
    <property type="component" value="Unassembled WGS sequence"/>
</dbReference>
<evidence type="ECO:0000313" key="2">
    <source>
        <dbReference type="EMBL" id="TLF79300.1"/>
    </source>
</evidence>
<dbReference type="InterPro" id="IPR012296">
    <property type="entry name" value="Nuclease_put_TT1808"/>
</dbReference>
<dbReference type="GO" id="GO:0004519">
    <property type="term" value="F:endonuclease activity"/>
    <property type="evidence" value="ECO:0007669"/>
    <property type="project" value="UniProtKB-KW"/>
</dbReference>
<sequence>MSDPNPPNELRLTADEFAEGAAAELGDIEIVDGRVVRLMAQSPLHSRVVRRLAGLLEAARRDGGPCMVVDSDVAARFADADSAAADRRLNIRYPDVWIRDCELYDVNTVRDHLLLVVEVTSESTIDTDITDKRIQYAAAGIPRYLIVRLDQKEERIEEIEEYRLDWSGRRYRAHAVHRRVLLLDEPVEATIPFAVLEQP</sequence>
<dbReference type="PANTHER" id="PTHR35400:SF3">
    <property type="entry name" value="SLL1072 PROTEIN"/>
    <property type="match status" value="1"/>
</dbReference>
<organism evidence="2 3">
    <name type="scientific">Nocardia cyriacigeorgica</name>
    <dbReference type="NCBI Taxonomy" id="135487"/>
    <lineage>
        <taxon>Bacteria</taxon>
        <taxon>Bacillati</taxon>
        <taxon>Actinomycetota</taxon>
        <taxon>Actinomycetes</taxon>
        <taxon>Mycobacteriales</taxon>
        <taxon>Nocardiaceae</taxon>
        <taxon>Nocardia</taxon>
    </lineage>
</organism>
<evidence type="ECO:0000313" key="3">
    <source>
        <dbReference type="Proteomes" id="UP000306378"/>
    </source>
</evidence>
<dbReference type="AlphaFoldDB" id="A0A5R8NUA7"/>
<accession>A0A5R8NUA7</accession>
<feature type="domain" description="Putative restriction endonuclease" evidence="1">
    <location>
        <begin position="24"/>
        <end position="179"/>
    </location>
</feature>
<dbReference type="SUPFAM" id="SSF52980">
    <property type="entry name" value="Restriction endonuclease-like"/>
    <property type="match status" value="1"/>
</dbReference>
<dbReference type="InterPro" id="IPR008538">
    <property type="entry name" value="Uma2"/>
</dbReference>
<dbReference type="Pfam" id="PF05685">
    <property type="entry name" value="Uma2"/>
    <property type="match status" value="1"/>
</dbReference>
<keyword evidence="2" id="KW-0255">Endonuclease</keyword>
<keyword evidence="2" id="KW-0540">Nuclease</keyword>
<dbReference type="CDD" id="cd06260">
    <property type="entry name" value="DUF820-like"/>
    <property type="match status" value="1"/>
</dbReference>
<dbReference type="RefSeq" id="WP_138447194.1">
    <property type="nucleotide sequence ID" value="NZ_VBUT01000003.1"/>
</dbReference>
<keyword evidence="2" id="KW-0378">Hydrolase</keyword>
<reference evidence="2 3" key="1">
    <citation type="submission" date="2019-05" db="EMBL/GenBank/DDBJ databases">
        <title>Genomes sequences of two Nocardia cyriacigeorgica environmental isolates, type strains Nocardia asteroides ATCC 19247 and Nocardia cyriacigeorgica DSM 44484.</title>
        <authorList>
            <person name="Vautrin F."/>
            <person name="Bergeron E."/>
            <person name="Dubost A."/>
            <person name="Abrouk D."/>
            <person name="Rodriguez Nava V."/>
            <person name="Pujic P."/>
        </authorList>
    </citation>
    <scope>NUCLEOTIDE SEQUENCE [LARGE SCALE GENOMIC DNA]</scope>
    <source>
        <strain evidence="2 3">EML 446</strain>
    </source>
</reference>
<dbReference type="Gene3D" id="3.90.1570.10">
    <property type="entry name" value="tt1808, chain A"/>
    <property type="match status" value="1"/>
</dbReference>
<dbReference type="PANTHER" id="PTHR35400">
    <property type="entry name" value="SLR1083 PROTEIN"/>
    <property type="match status" value="1"/>
</dbReference>
<protein>
    <submittedName>
        <fullName evidence="2">Uma2 family endonuclease</fullName>
    </submittedName>
</protein>
<gene>
    <name evidence="2" type="ORF">FEK34_07880</name>
</gene>
<name>A0A5R8NUA7_9NOCA</name>
<dbReference type="InterPro" id="IPR011335">
    <property type="entry name" value="Restrct_endonuc-II-like"/>
</dbReference>